<organism evidence="2 3">
    <name type="scientific">Flavobacterium buctense</name>
    <dbReference type="NCBI Taxonomy" id="1648146"/>
    <lineage>
        <taxon>Bacteria</taxon>
        <taxon>Pseudomonadati</taxon>
        <taxon>Bacteroidota</taxon>
        <taxon>Flavobacteriia</taxon>
        <taxon>Flavobacteriales</taxon>
        <taxon>Flavobacteriaceae</taxon>
        <taxon>Flavobacterium</taxon>
    </lineage>
</organism>
<reference evidence="2 3" key="1">
    <citation type="submission" date="2024-04" db="EMBL/GenBank/DDBJ databases">
        <title>draft genome sequnece of Flavobacterium buctense JCM 30750.</title>
        <authorList>
            <person name="Kim D.-U."/>
        </authorList>
    </citation>
    <scope>NUCLEOTIDE SEQUENCE [LARGE SCALE GENOMIC DNA]</scope>
    <source>
        <strain evidence="2 3">JCM 30750</strain>
    </source>
</reference>
<dbReference type="Pfam" id="PF13020">
    <property type="entry name" value="NOV_C"/>
    <property type="match status" value="1"/>
</dbReference>
<evidence type="ECO:0000313" key="3">
    <source>
        <dbReference type="Proteomes" id="UP001491349"/>
    </source>
</evidence>
<accession>A0ABU9E036</accession>
<keyword evidence="3" id="KW-1185">Reference proteome</keyword>
<gene>
    <name evidence="2" type="ORF">WMW71_02915</name>
</gene>
<dbReference type="Proteomes" id="UP001491349">
    <property type="component" value="Unassembled WGS sequence"/>
</dbReference>
<evidence type="ECO:0000313" key="2">
    <source>
        <dbReference type="EMBL" id="MEK8179281.1"/>
    </source>
</evidence>
<feature type="domain" description="Protein NO VEIN C-terminal" evidence="1">
    <location>
        <begin position="167"/>
        <end position="245"/>
    </location>
</feature>
<sequence length="274" mass="31154">MNNETCIHGGISPVSLLKDLHHSQAGSGRHRCPTCAYEQGFILGSSKRWVSYSDYCKSIIDKETCQSGSVAPTSILKYLGENQGGTGRHKCTNCAFKDGFEVGVLENKIESIKLELFPKPKSKLTTKSKSFKPFKGVDFIKKEIENKRLGLLGELFVIKRERDFLIQNEREDLADLIEHSSEVLGDGLGYDILSYELNGDVKHIEVKTTRSEINRPFYLTKNEIEFSKLNEKSYQLYRLFDFDTNLNVGKFYIIKGDLYTELNLEAILYLAIPK</sequence>
<dbReference type="RefSeq" id="WP_187659402.1">
    <property type="nucleotide sequence ID" value="NZ_JACTAB010000001.1"/>
</dbReference>
<protein>
    <submittedName>
        <fullName evidence="2">DUF3883 domain-containing protein</fullName>
    </submittedName>
</protein>
<dbReference type="EMBL" id="JBBPCB010000001">
    <property type="protein sequence ID" value="MEK8179281.1"/>
    <property type="molecule type" value="Genomic_DNA"/>
</dbReference>
<proteinExistence type="predicted"/>
<comment type="caution">
    <text evidence="2">The sequence shown here is derived from an EMBL/GenBank/DDBJ whole genome shotgun (WGS) entry which is preliminary data.</text>
</comment>
<name>A0ABU9E036_9FLAO</name>
<evidence type="ECO:0000259" key="1">
    <source>
        <dbReference type="Pfam" id="PF13020"/>
    </source>
</evidence>
<dbReference type="InterPro" id="IPR024975">
    <property type="entry name" value="NOV_C"/>
</dbReference>